<dbReference type="PANTHER" id="PTHR43179:SF12">
    <property type="entry name" value="GALACTOFURANOSYLTRANSFERASE GLFT2"/>
    <property type="match status" value="1"/>
</dbReference>
<comment type="similarity">
    <text evidence="1">Belongs to the glycosyltransferase 2 family.</text>
</comment>
<dbReference type="Proteomes" id="UP000675920">
    <property type="component" value="Unplaced"/>
</dbReference>
<evidence type="ECO:0000313" key="7">
    <source>
        <dbReference type="RefSeq" id="WP_028309824.1"/>
    </source>
</evidence>
<keyword evidence="3" id="KW-0808">Transferase</keyword>
<evidence type="ECO:0000313" key="6">
    <source>
        <dbReference type="Proteomes" id="UP000675920"/>
    </source>
</evidence>
<dbReference type="PANTHER" id="PTHR43179">
    <property type="entry name" value="RHAMNOSYLTRANSFERASE WBBL"/>
    <property type="match status" value="1"/>
</dbReference>
<evidence type="ECO:0000256" key="2">
    <source>
        <dbReference type="ARBA" id="ARBA00022676"/>
    </source>
</evidence>
<evidence type="ECO:0000256" key="4">
    <source>
        <dbReference type="SAM" id="MobiDB-lite"/>
    </source>
</evidence>
<dbReference type="GO" id="GO:0016757">
    <property type="term" value="F:glycosyltransferase activity"/>
    <property type="evidence" value="ECO:0007669"/>
    <property type="project" value="UniProtKB-KW"/>
</dbReference>
<reference evidence="7" key="3">
    <citation type="submission" date="2025-08" db="UniProtKB">
        <authorList>
            <consortium name="RefSeq"/>
        </authorList>
    </citation>
    <scope>IDENTIFICATION</scope>
</reference>
<evidence type="ECO:0000256" key="3">
    <source>
        <dbReference type="ARBA" id="ARBA00022679"/>
    </source>
</evidence>
<reference evidence="7" key="1">
    <citation type="journal article" date="1998" name="Biochem. J. 329 (Pt">
        <title>A classification of nucleotide-diphospho-sugar glycosyltransferases based on amino acid sequence similarities .</title>
        <authorList>
            <person name="Campbell J.A."/>
            <person name="Davies G.J."/>
            <person name="Bulone V. V"/>
            <person name="Henrissat B."/>
        </authorList>
    </citation>
    <scope>NUCLEOTIDE SEQUENCE</scope>
</reference>
<dbReference type="SUPFAM" id="SSF53448">
    <property type="entry name" value="Nucleotide-diphospho-sugar transferases"/>
    <property type="match status" value="1"/>
</dbReference>
<dbReference type="InterPro" id="IPR029044">
    <property type="entry name" value="Nucleotide-diphossugar_trans"/>
</dbReference>
<protein>
    <submittedName>
        <fullName evidence="7">Glycosyltransferase family 2 protein</fullName>
        <ecNumber evidence="7">2.4.-.-</ecNumber>
    </submittedName>
</protein>
<reference evidence="7" key="2">
    <citation type="journal article" date="2003" name="J. Mol. Biol.">
        <title>An evolving hierarchical family classification for glycosyltransferases.</title>
        <authorList>
            <person name="Coutinho P.M."/>
            <person name="Deleury E."/>
            <person name="Davies G.J."/>
            <person name="Henrissat B."/>
        </authorList>
    </citation>
    <scope>NUCLEOTIDE SEQUENCE</scope>
</reference>
<dbReference type="AlphaFoldDB" id="A0A8B6X0J1"/>
<keyword evidence="2" id="KW-0328">Glycosyltransferase</keyword>
<evidence type="ECO:0000256" key="1">
    <source>
        <dbReference type="ARBA" id="ARBA00006739"/>
    </source>
</evidence>
<dbReference type="RefSeq" id="WP_028309824.1">
    <property type="nucleotide sequence ID" value="NZ_AXWS01000001.1"/>
</dbReference>
<dbReference type="InterPro" id="IPR001173">
    <property type="entry name" value="Glyco_trans_2-like"/>
</dbReference>
<proteinExistence type="inferred from homology"/>
<feature type="domain" description="Glycosyltransferase 2-like" evidence="5">
    <location>
        <begin position="22"/>
        <end position="143"/>
    </location>
</feature>
<dbReference type="EC" id="2.4.-.-" evidence="7"/>
<sequence length="323" mass="34504">MPQLPSAPAAGPSSADQPPLVIGIPTYRRPGQLRELLDTLLPELREHPALVIVADNDCGQEAHAVIVEFNRQWPLAVCVPVPERGVAQVRNTLVREAGARCPGWQWLLMLDDDGLATPGWLGTLLRAGVAHKADLVGGPVEGVLPEGSGVLARNSVFASRRRWKTGPVPTLNTTQNLGIARSALALIGEPLFRREYGASGGEDYDLFRRVARAGGKLVWCDEAVINEPAPASRLTPRALLYRYASTGVYMALIDRSYDGGNQVWTQAVKGLVGALLATAKGLAHLDPDKAARGLLMSAHMVGRIGGLLGAKSSRYVEPAVKKA</sequence>
<feature type="compositionally biased region" description="Low complexity" evidence="4">
    <location>
        <begin position="1"/>
        <end position="19"/>
    </location>
</feature>
<keyword evidence="6" id="KW-1185">Reference proteome</keyword>
<dbReference type="Pfam" id="PF00535">
    <property type="entry name" value="Glycos_transf_2"/>
    <property type="match status" value="1"/>
</dbReference>
<name>A0A8B6X0J1_9BURK</name>
<evidence type="ECO:0000259" key="5">
    <source>
        <dbReference type="Pfam" id="PF00535"/>
    </source>
</evidence>
<accession>A0A8B6X0J1</accession>
<organism evidence="6 7">
    <name type="scientific">Derxia gummosa DSM 723</name>
    <dbReference type="NCBI Taxonomy" id="1121388"/>
    <lineage>
        <taxon>Bacteria</taxon>
        <taxon>Pseudomonadati</taxon>
        <taxon>Pseudomonadota</taxon>
        <taxon>Betaproteobacteria</taxon>
        <taxon>Burkholderiales</taxon>
        <taxon>Alcaligenaceae</taxon>
        <taxon>Derxia</taxon>
    </lineage>
</organism>
<dbReference type="Gene3D" id="3.90.550.10">
    <property type="entry name" value="Spore Coat Polysaccharide Biosynthesis Protein SpsA, Chain A"/>
    <property type="match status" value="1"/>
</dbReference>
<feature type="region of interest" description="Disordered" evidence="4">
    <location>
        <begin position="1"/>
        <end position="20"/>
    </location>
</feature>